<dbReference type="RefSeq" id="WP_021692542.1">
    <property type="nucleotide sequence ID" value="NZ_BATB01000003.1"/>
</dbReference>
<keyword evidence="2" id="KW-1185">Reference proteome</keyword>
<dbReference type="STRING" id="1337093.MBELCI_0485"/>
<reference evidence="1" key="1">
    <citation type="journal article" date="2013" name="Genome Announc.">
        <title>Draft Genome Sequence of Loktanella cinnabarina LL-001T, Isolated from Deep-Sea Floor Sediment.</title>
        <authorList>
            <person name="Nishi S."/>
            <person name="Tsubouchi T."/>
            <person name="Takaki Y."/>
            <person name="Koyanagi R."/>
            <person name="Satoh N."/>
            <person name="Maruyama T."/>
            <person name="Hatada Y."/>
        </authorList>
    </citation>
    <scope>NUCLEOTIDE SEQUENCE [LARGE SCALE GENOMIC DNA]</scope>
    <source>
        <strain evidence="1">LL-001</strain>
    </source>
</reference>
<dbReference type="AlphaFoldDB" id="U3AI07"/>
<comment type="caution">
    <text evidence="1">The sequence shown here is derived from an EMBL/GenBank/DDBJ whole genome shotgun (WGS) entry which is preliminary data.</text>
</comment>
<dbReference type="eggNOG" id="ENOG50312XJ">
    <property type="taxonomic scope" value="Bacteria"/>
</dbReference>
<organism evidence="1 2">
    <name type="scientific">Limimaricola cinnabarinus LL-001</name>
    <dbReference type="NCBI Taxonomy" id="1337093"/>
    <lineage>
        <taxon>Bacteria</taxon>
        <taxon>Pseudomonadati</taxon>
        <taxon>Pseudomonadota</taxon>
        <taxon>Alphaproteobacteria</taxon>
        <taxon>Rhodobacterales</taxon>
        <taxon>Paracoccaceae</taxon>
        <taxon>Limimaricola</taxon>
    </lineage>
</organism>
<name>U3AI07_9RHOB</name>
<dbReference type="Proteomes" id="UP000016566">
    <property type="component" value="Unassembled WGS sequence"/>
</dbReference>
<sequence>MMKIVGIIVAAVLAVVVVTSIWGGDDAEVTTNSAINDDGIDQLAEPPAADIVDEEAEAPAADIEPNDEMGEITPPEGDVAADAEALTEEVEAETMPAPEGTEPVVMLDDEALAEEVENAAEAAADTEVAGTNEGLAILEEALRPESFDYEAVQQAISDSALEVTRREQLANALERARRYPAIRDSLLEDIRAELGVE</sequence>
<dbReference type="EMBL" id="BATB01000003">
    <property type="protein sequence ID" value="GAD54433.1"/>
    <property type="molecule type" value="Genomic_DNA"/>
</dbReference>
<gene>
    <name evidence="1" type="ORF">MBELCI_0485</name>
</gene>
<dbReference type="OrthoDB" id="7865140at2"/>
<evidence type="ECO:0000313" key="2">
    <source>
        <dbReference type="Proteomes" id="UP000016566"/>
    </source>
</evidence>
<evidence type="ECO:0000313" key="1">
    <source>
        <dbReference type="EMBL" id="GAD54433.1"/>
    </source>
</evidence>
<accession>U3AI07</accession>
<protein>
    <submittedName>
        <fullName evidence="1">Uncharacterized protein</fullName>
    </submittedName>
</protein>
<proteinExistence type="predicted"/>